<dbReference type="VEuPathDB" id="FungiDB:TERG_04817"/>
<dbReference type="InterPro" id="IPR044996">
    <property type="entry name" value="COQ10-like"/>
</dbReference>
<dbReference type="Gene3D" id="3.30.530.20">
    <property type="match status" value="1"/>
</dbReference>
<accession>A0A178EZ21</accession>
<dbReference type="InterPro" id="IPR052741">
    <property type="entry name" value="Mitochondrial_HTD2"/>
</dbReference>
<dbReference type="Gene3D" id="3.10.129.10">
    <property type="entry name" value="Hotdog Thioesterase"/>
    <property type="match status" value="1"/>
</dbReference>
<dbReference type="PANTHER" id="PTHR28152:SF2">
    <property type="entry name" value="N-TERMINAL OF MAOC-LIKE DEHYDRATASE DOMAIN-CONTAINING PROTEIN"/>
    <property type="match status" value="1"/>
</dbReference>
<comment type="function">
    <text evidence="3">Required for the function of coenzyme Q in the respiratory chain. May serve as a chaperone or may be involved in the transport of Q6 from its site of synthesis to the catalytic sites of the respiratory complexes.</text>
</comment>
<dbReference type="SUPFAM" id="SSF54637">
    <property type="entry name" value="Thioesterase/thiol ester dehydrase-isomerase"/>
    <property type="match status" value="1"/>
</dbReference>
<proteinExistence type="inferred from homology"/>
<comment type="caution">
    <text evidence="5">The sequence shown here is derived from an EMBL/GenBank/DDBJ whole genome shotgun (WGS) entry which is preliminary data.</text>
</comment>
<dbReference type="Proteomes" id="UP000243015">
    <property type="component" value="Unassembled WGS sequence"/>
</dbReference>
<comment type="similarity">
    <text evidence="1">Belongs to the COQ10 family.</text>
</comment>
<dbReference type="PANTHER" id="PTHR28152">
    <property type="entry name" value="HYDROXYACYL-THIOESTER DEHYDRATASE TYPE 2, MITOCHONDRIAL"/>
    <property type="match status" value="1"/>
</dbReference>
<evidence type="ECO:0000256" key="3">
    <source>
        <dbReference type="ARBA" id="ARBA00024947"/>
    </source>
</evidence>
<dbReference type="Pfam" id="PF03364">
    <property type="entry name" value="Polyketide_cyc"/>
    <property type="match status" value="1"/>
</dbReference>
<sequence length="604" mass="67607">MLWPKRSVLRPVSATTCLVPVFPAFRHDTQYLARPHSTNAQGNTAPGIAGKFLAKFQSIGPQKRTQVLDANQLQLLSLTLNKNHLYPGYPPLSFPPSQAANQSASVLATGIPVPPGYHLVYFTPQFLEEHLGPDGTDVSYNPDPPFTRRMWAGGEMIWPRDRGDKRPNLLRAGQIVTETTKLLSAEPKIIKKTGDEMIVVGVEKTFENENGVALIDRRNWVFRKALKASPPGNTPSRQIPPVVNTLNSPGSLIPTTSTNNVYTLSLKQSPVTLFRFSALTFNPHKIHYSVPWAQDVEGHRNIVVHGPLNLISMLNFWRETRNRGDKDPELIIPERIKYRATHPLYADEEYRLVLEDTPESSKIDIYNLEGKVKIYPGYPLCANPEVMRVAPLTPLLRTATRSQHTTFSARPIIISQKRQFNLPSLSSFAPQFSAPEPRSLSATRTLPFGPSPLFQTISSIDAYKDFLPFLTESKVTAHDPKTGYPTRAYLTIGYGPLSETFESKVECDETKWFVGARSGDIALQHKQPGSNTKGECIFEHLDTIWKLEPLKSNSNGGERTKVDLTVRFQFRSPLHAAMMTAVESQMAGLMIEAFEKRMIEGGRR</sequence>
<dbReference type="GO" id="GO:0045333">
    <property type="term" value="P:cellular respiration"/>
    <property type="evidence" value="ECO:0007669"/>
    <property type="project" value="InterPro"/>
</dbReference>
<evidence type="ECO:0000259" key="4">
    <source>
        <dbReference type="Pfam" id="PF03364"/>
    </source>
</evidence>
<evidence type="ECO:0000256" key="2">
    <source>
        <dbReference type="ARBA" id="ARBA00011814"/>
    </source>
</evidence>
<dbReference type="GO" id="GO:0005739">
    <property type="term" value="C:mitochondrion"/>
    <property type="evidence" value="ECO:0007669"/>
    <property type="project" value="TreeGrafter"/>
</dbReference>
<dbReference type="InterPro" id="IPR005031">
    <property type="entry name" value="COQ10_START"/>
</dbReference>
<name>A0A178EZ21_TRIRU</name>
<dbReference type="AlphaFoldDB" id="A0A178EZ21"/>
<dbReference type="InterPro" id="IPR023393">
    <property type="entry name" value="START-like_dom_sf"/>
</dbReference>
<dbReference type="InterPro" id="IPR029069">
    <property type="entry name" value="HotDog_dom_sf"/>
</dbReference>
<dbReference type="GO" id="GO:0019171">
    <property type="term" value="F:(3R)-hydroxyacyl-[acyl-carrier-protein] dehydratase activity"/>
    <property type="evidence" value="ECO:0007669"/>
    <property type="project" value="TreeGrafter"/>
</dbReference>
<dbReference type="EMBL" id="LHPM01000015">
    <property type="protein sequence ID" value="OAL64467.1"/>
    <property type="molecule type" value="Genomic_DNA"/>
</dbReference>
<gene>
    <name evidence="5" type="ORF">A7C99_3901</name>
</gene>
<dbReference type="CDD" id="cd07813">
    <property type="entry name" value="COQ10p_like"/>
    <property type="match status" value="1"/>
</dbReference>
<feature type="domain" description="Coenzyme Q-binding protein COQ10 START" evidence="4">
    <location>
        <begin position="450"/>
        <end position="595"/>
    </location>
</feature>
<comment type="subunit">
    <text evidence="2">Interacts with coenzyme Q.</text>
</comment>
<evidence type="ECO:0000313" key="5">
    <source>
        <dbReference type="EMBL" id="OAL64467.1"/>
    </source>
</evidence>
<dbReference type="GO" id="GO:0048039">
    <property type="term" value="F:ubiquinone binding"/>
    <property type="evidence" value="ECO:0007669"/>
    <property type="project" value="InterPro"/>
</dbReference>
<protein>
    <recommendedName>
        <fullName evidence="4">Coenzyme Q-binding protein COQ10 START domain-containing protein</fullName>
    </recommendedName>
</protein>
<reference evidence="5 6" key="1">
    <citation type="submission" date="2016-05" db="EMBL/GenBank/DDBJ databases">
        <title>Genome sequencing of Trichophyton rubrum CMCC(F)T1i isolated from hair.</title>
        <authorList>
            <person name="Zhan P."/>
            <person name="Tao Y."/>
            <person name="Liu W."/>
        </authorList>
    </citation>
    <scope>NUCLEOTIDE SEQUENCE [LARGE SCALE GENOMIC DNA]</scope>
    <source>
        <strain evidence="6">CMCC(F)T1i</strain>
    </source>
</reference>
<organism evidence="5 6">
    <name type="scientific">Trichophyton rubrum</name>
    <name type="common">Athlete's foot fungus</name>
    <name type="synonym">Epidermophyton rubrum</name>
    <dbReference type="NCBI Taxonomy" id="5551"/>
    <lineage>
        <taxon>Eukaryota</taxon>
        <taxon>Fungi</taxon>
        <taxon>Dikarya</taxon>
        <taxon>Ascomycota</taxon>
        <taxon>Pezizomycotina</taxon>
        <taxon>Eurotiomycetes</taxon>
        <taxon>Eurotiomycetidae</taxon>
        <taxon>Onygenales</taxon>
        <taxon>Arthrodermataceae</taxon>
        <taxon>Trichophyton</taxon>
    </lineage>
</organism>
<evidence type="ECO:0000256" key="1">
    <source>
        <dbReference type="ARBA" id="ARBA00006885"/>
    </source>
</evidence>
<evidence type="ECO:0000313" key="6">
    <source>
        <dbReference type="Proteomes" id="UP000243015"/>
    </source>
</evidence>
<dbReference type="FunFam" id="3.10.129.10:FF:000103">
    <property type="entry name" value="WGS project CABT00000000 data, contig 2.1"/>
    <property type="match status" value="1"/>
</dbReference>
<dbReference type="VEuPathDB" id="FungiDB:TERG_04818"/>
<dbReference type="SUPFAM" id="SSF55961">
    <property type="entry name" value="Bet v1-like"/>
    <property type="match status" value="1"/>
</dbReference>